<keyword evidence="2" id="KW-1133">Transmembrane helix</keyword>
<reference evidence="3 4" key="1">
    <citation type="submission" date="2018-08" db="EMBL/GenBank/DDBJ databases">
        <title>A genome reference for cultivated species of the human gut microbiota.</title>
        <authorList>
            <person name="Zou Y."/>
            <person name="Xue W."/>
            <person name="Luo G."/>
        </authorList>
    </citation>
    <scope>NUCLEOTIDE SEQUENCE [LARGE SCALE GENOMIC DNA]</scope>
    <source>
        <strain evidence="3 4">AF13-3LB</strain>
    </source>
</reference>
<sequence length="600" mass="63927">MNPNHAPTGHNRARRGSSDTNQRTARRYTMRKTTRRWGTALAAFLASAATLLGAATGATAAESRVSPTDLAKPQPLTVQAQTDISGRKLRAVPLAWYSYATHDNGKLTSFDVTDAGHAASIDKELKAAGIDLTQGADDTATAYDASNPMAWIVHNLLDSATSPWAGKLRDLLDHMKRNTWIVDKNAQGVDDGTMLTPVAGDNQRQSANLKPGVYLIVDKTGTGQASIAMMQGTGINGMTTLQGTQNGSQPYALGLIEYKTHTVAVSKKITGVSDHGAVTADGMGAATQIGGTITMQLSSHVPNWTGYDRYYYALNDTYSAGLKLLDIQSVSVGGKQLAEGTDWRVASNPANRRFVIRFGDANNDIIASKAKFPVDAPVVVTYRMKLTGAAEAGKTDTNTVEVEHSHNPNDWTQREIVPGNTVNVHTGRVDITKTDMDGRALTGAQFVLKDAGSDAARWVVKTADGTYRLAENGESGATYLMDVGEHGTLRIEGLSTTDTTDGNGYLLKEATSPYNNPLLPQTMLHVKVNPADGTWAVTKGAGDVNNMISVADNHVTVQNARNLMEMPKTGAAWLAIWTLGCVAAALAGGLLLACSRTSRR</sequence>
<gene>
    <name evidence="3" type="ORF">DWV92_07060</name>
</gene>
<organism evidence="3 4">
    <name type="scientific">Bifidobacterium pseudolongum</name>
    <dbReference type="NCBI Taxonomy" id="1694"/>
    <lineage>
        <taxon>Bacteria</taxon>
        <taxon>Bacillati</taxon>
        <taxon>Actinomycetota</taxon>
        <taxon>Actinomycetes</taxon>
        <taxon>Bifidobacteriales</taxon>
        <taxon>Bifidobacteriaceae</taxon>
        <taxon>Bifidobacterium</taxon>
    </lineage>
</organism>
<dbReference type="AlphaFoldDB" id="A0A395XGU8"/>
<protein>
    <submittedName>
        <fullName evidence="3">Isopeptide-forming domain-containing fimbrial protein</fullName>
    </submittedName>
</protein>
<dbReference type="InterPro" id="IPR013783">
    <property type="entry name" value="Ig-like_fold"/>
</dbReference>
<dbReference type="Gene3D" id="2.60.40.10">
    <property type="entry name" value="Immunoglobulins"/>
    <property type="match status" value="1"/>
</dbReference>
<evidence type="ECO:0000313" key="4">
    <source>
        <dbReference type="Proteomes" id="UP000265970"/>
    </source>
</evidence>
<evidence type="ECO:0000313" key="3">
    <source>
        <dbReference type="EMBL" id="RGW08593.1"/>
    </source>
</evidence>
<name>A0A395XGU8_9BIFI</name>
<keyword evidence="2" id="KW-0812">Transmembrane</keyword>
<feature type="transmembrane region" description="Helical" evidence="2">
    <location>
        <begin position="571"/>
        <end position="594"/>
    </location>
</feature>
<accession>A0A395XGU8</accession>
<proteinExistence type="predicted"/>
<keyword evidence="2" id="KW-0472">Membrane</keyword>
<dbReference type="InterPro" id="IPR026466">
    <property type="entry name" value="Fim_isopep_form_D2_dom"/>
</dbReference>
<comment type="caution">
    <text evidence="3">The sequence shown here is derived from an EMBL/GenBank/DDBJ whole genome shotgun (WGS) entry which is preliminary data.</text>
</comment>
<evidence type="ECO:0000256" key="1">
    <source>
        <dbReference type="SAM" id="MobiDB-lite"/>
    </source>
</evidence>
<evidence type="ECO:0000256" key="2">
    <source>
        <dbReference type="SAM" id="Phobius"/>
    </source>
</evidence>
<dbReference type="Gene3D" id="2.60.40.740">
    <property type="match status" value="1"/>
</dbReference>
<dbReference type="Proteomes" id="UP000265970">
    <property type="component" value="Unassembled WGS sequence"/>
</dbReference>
<dbReference type="EMBL" id="QRZV01000004">
    <property type="protein sequence ID" value="RGW08593.1"/>
    <property type="molecule type" value="Genomic_DNA"/>
</dbReference>
<dbReference type="NCBIfam" id="TIGR04226">
    <property type="entry name" value="RrgB_K2N_iso_D2"/>
    <property type="match status" value="1"/>
</dbReference>
<feature type="region of interest" description="Disordered" evidence="1">
    <location>
        <begin position="1"/>
        <end position="29"/>
    </location>
</feature>
<dbReference type="GO" id="GO:0005975">
    <property type="term" value="P:carbohydrate metabolic process"/>
    <property type="evidence" value="ECO:0007669"/>
    <property type="project" value="UniProtKB-ARBA"/>
</dbReference>